<keyword evidence="4" id="KW-0479">Metal-binding</keyword>
<dbReference type="InterPro" id="IPR037171">
    <property type="entry name" value="NagB/RpiA_transferase-like"/>
</dbReference>
<dbReference type="PANTHER" id="PTHR23407:SF1">
    <property type="entry name" value="5-FORMYLTETRAHYDROFOLATE CYCLO-LIGASE"/>
    <property type="match status" value="1"/>
</dbReference>
<dbReference type="NCBIfam" id="TIGR02727">
    <property type="entry name" value="MTHFS_bact"/>
    <property type="match status" value="1"/>
</dbReference>
<name>A0ABV9PZE2_9BACL</name>
<evidence type="ECO:0000256" key="4">
    <source>
        <dbReference type="RuleBase" id="RU361279"/>
    </source>
</evidence>
<keyword evidence="6" id="KW-1185">Reference proteome</keyword>
<proteinExistence type="inferred from homology"/>
<accession>A0ABV9PZE2</accession>
<reference evidence="6" key="1">
    <citation type="journal article" date="2019" name="Int. J. Syst. Evol. Microbiol.">
        <title>The Global Catalogue of Microorganisms (GCM) 10K type strain sequencing project: providing services to taxonomists for standard genome sequencing and annotation.</title>
        <authorList>
            <consortium name="The Broad Institute Genomics Platform"/>
            <consortium name="The Broad Institute Genome Sequencing Center for Infectious Disease"/>
            <person name="Wu L."/>
            <person name="Ma J."/>
        </authorList>
    </citation>
    <scope>NUCLEOTIDE SEQUENCE [LARGE SCALE GENOMIC DNA]</scope>
    <source>
        <strain evidence="6">WYCCWR 12678</strain>
    </source>
</reference>
<gene>
    <name evidence="5" type="ORF">ACFO8Q_05820</name>
</gene>
<dbReference type="Pfam" id="PF01812">
    <property type="entry name" value="5-FTHF_cyc-lig"/>
    <property type="match status" value="1"/>
</dbReference>
<comment type="cofactor">
    <cofactor evidence="4">
        <name>Mg(2+)</name>
        <dbReference type="ChEBI" id="CHEBI:18420"/>
    </cofactor>
</comment>
<dbReference type="PANTHER" id="PTHR23407">
    <property type="entry name" value="ATPASE INHIBITOR/5-FORMYLTETRAHYDROFOLATE CYCLO-LIGASE"/>
    <property type="match status" value="1"/>
</dbReference>
<keyword evidence="4" id="KW-0460">Magnesium</keyword>
<dbReference type="EC" id="6.3.3.2" evidence="4"/>
<dbReference type="InterPro" id="IPR024185">
    <property type="entry name" value="FTHF_cligase-like_sf"/>
</dbReference>
<dbReference type="Gene3D" id="3.40.50.10420">
    <property type="entry name" value="NagB/RpiA/CoA transferase-like"/>
    <property type="match status" value="1"/>
</dbReference>
<evidence type="ECO:0000313" key="6">
    <source>
        <dbReference type="Proteomes" id="UP001596002"/>
    </source>
</evidence>
<dbReference type="RefSeq" id="WP_380024774.1">
    <property type="nucleotide sequence ID" value="NZ_JBHSHC010000033.1"/>
</dbReference>
<organism evidence="5 6">
    <name type="scientific">Effusibacillus consociatus</name>
    <dbReference type="NCBI Taxonomy" id="1117041"/>
    <lineage>
        <taxon>Bacteria</taxon>
        <taxon>Bacillati</taxon>
        <taxon>Bacillota</taxon>
        <taxon>Bacilli</taxon>
        <taxon>Bacillales</taxon>
        <taxon>Alicyclobacillaceae</taxon>
        <taxon>Effusibacillus</taxon>
    </lineage>
</organism>
<sequence>MNKQELRQQILSARNSMSEAERTTKQKAIFDNLLSIPQLNEAGTILAYLAFRGEVETDEIFRWGWQAGKTMAAPVTFKEERKIIPVRIQSFEELQPGAYGILEPSGIREEQGNPASNETVPVARIDAVIIPGVAFDSEGGRLGYGGGYYDRFLPMLRSDTVKIGLAYELQVVGRLPVEEHDVHLDFLVTEQLVRKFAANT</sequence>
<keyword evidence="3 4" id="KW-0067">ATP-binding</keyword>
<protein>
    <recommendedName>
        <fullName evidence="4">5-formyltetrahydrofolate cyclo-ligase</fullName>
        <ecNumber evidence="4">6.3.3.2</ecNumber>
    </recommendedName>
</protein>
<evidence type="ECO:0000256" key="1">
    <source>
        <dbReference type="ARBA" id="ARBA00010638"/>
    </source>
</evidence>
<evidence type="ECO:0000313" key="5">
    <source>
        <dbReference type="EMBL" id="MFC4766884.1"/>
    </source>
</evidence>
<dbReference type="InterPro" id="IPR002698">
    <property type="entry name" value="FTHF_cligase"/>
</dbReference>
<evidence type="ECO:0000256" key="2">
    <source>
        <dbReference type="ARBA" id="ARBA00022741"/>
    </source>
</evidence>
<dbReference type="SUPFAM" id="SSF100950">
    <property type="entry name" value="NagB/RpiA/CoA transferase-like"/>
    <property type="match status" value="1"/>
</dbReference>
<dbReference type="Proteomes" id="UP001596002">
    <property type="component" value="Unassembled WGS sequence"/>
</dbReference>
<dbReference type="EMBL" id="JBHSHC010000033">
    <property type="protein sequence ID" value="MFC4766884.1"/>
    <property type="molecule type" value="Genomic_DNA"/>
</dbReference>
<dbReference type="PIRSF" id="PIRSF006806">
    <property type="entry name" value="FTHF_cligase"/>
    <property type="match status" value="1"/>
</dbReference>
<keyword evidence="2 4" id="KW-0547">Nucleotide-binding</keyword>
<comment type="similarity">
    <text evidence="1 4">Belongs to the 5-formyltetrahydrofolate cyclo-ligase family.</text>
</comment>
<keyword evidence="5" id="KW-0436">Ligase</keyword>
<evidence type="ECO:0000256" key="3">
    <source>
        <dbReference type="ARBA" id="ARBA00022840"/>
    </source>
</evidence>
<comment type="caution">
    <text evidence="5">The sequence shown here is derived from an EMBL/GenBank/DDBJ whole genome shotgun (WGS) entry which is preliminary data.</text>
</comment>
<comment type="catalytic activity">
    <reaction evidence="4">
        <text>(6S)-5-formyl-5,6,7,8-tetrahydrofolate + ATP = (6R)-5,10-methenyltetrahydrofolate + ADP + phosphate</text>
        <dbReference type="Rhea" id="RHEA:10488"/>
        <dbReference type="ChEBI" id="CHEBI:30616"/>
        <dbReference type="ChEBI" id="CHEBI:43474"/>
        <dbReference type="ChEBI" id="CHEBI:57455"/>
        <dbReference type="ChEBI" id="CHEBI:57457"/>
        <dbReference type="ChEBI" id="CHEBI:456216"/>
        <dbReference type="EC" id="6.3.3.2"/>
    </reaction>
</comment>
<dbReference type="GO" id="GO:0030272">
    <property type="term" value="F:5-formyltetrahydrofolate cyclo-ligase activity"/>
    <property type="evidence" value="ECO:0007669"/>
    <property type="project" value="UniProtKB-EC"/>
</dbReference>